<dbReference type="Pfam" id="PF06629">
    <property type="entry name" value="MipA"/>
    <property type="match status" value="1"/>
</dbReference>
<dbReference type="InterPro" id="IPR011250">
    <property type="entry name" value="OMP/PagP_B-barrel"/>
</dbReference>
<accession>A0ABT6XAE7</accession>
<sequence>MPSPTPPTLTHAKLLLAISCIGLTVAAHAQAVDEEAWRFSVGMGLISQPKYPGSSETRVGAMPTFSASHGRWQIGALPGAGVPVGVSYTLMQDGPWRLGVGVGTSLGNPRKGNENNNFSQLGTIEQTTLGTLTGSYTEGAWAANASIVSDVGGHAQGTRAMLDVMYRIRPTDRLSLSVGPGLTWVDSRYASTYYGVSDTQSANTGYAAYKAGAGLSALRLSAGADYQLTREWSLSAKLGLTQLQGDAAGSPTVDKKNQASYGLFANYRF</sequence>
<dbReference type="EMBL" id="JASGBH010000012">
    <property type="protein sequence ID" value="MDI9235051.1"/>
    <property type="molecule type" value="Genomic_DNA"/>
</dbReference>
<feature type="chain" id="PRO_5047058614" evidence="6">
    <location>
        <begin position="30"/>
        <end position="269"/>
    </location>
</feature>
<keyword evidence="5" id="KW-0998">Cell outer membrane</keyword>
<evidence type="ECO:0000313" key="7">
    <source>
        <dbReference type="EMBL" id="MDI9235051.1"/>
    </source>
</evidence>
<dbReference type="Gene3D" id="2.40.160.20">
    <property type="match status" value="1"/>
</dbReference>
<feature type="signal peptide" evidence="6">
    <location>
        <begin position="1"/>
        <end position="29"/>
    </location>
</feature>
<keyword evidence="8" id="KW-1185">Reference proteome</keyword>
<dbReference type="RefSeq" id="WP_283225393.1">
    <property type="nucleotide sequence ID" value="NZ_JASGBH010000012.1"/>
</dbReference>
<evidence type="ECO:0000256" key="6">
    <source>
        <dbReference type="SAM" id="SignalP"/>
    </source>
</evidence>
<dbReference type="PANTHER" id="PTHR38776">
    <property type="entry name" value="MLTA-INTERACTING PROTEIN-RELATED"/>
    <property type="match status" value="1"/>
</dbReference>
<name>A0ABT6XAE7_9BURK</name>
<organism evidence="7 8">
    <name type="scientific">Limnohabitans lacus</name>
    <dbReference type="NCBI Taxonomy" id="3045173"/>
    <lineage>
        <taxon>Bacteria</taxon>
        <taxon>Pseudomonadati</taxon>
        <taxon>Pseudomonadota</taxon>
        <taxon>Betaproteobacteria</taxon>
        <taxon>Burkholderiales</taxon>
        <taxon>Comamonadaceae</taxon>
        <taxon>Limnohabitans</taxon>
    </lineage>
</organism>
<gene>
    <name evidence="7" type="ORF">QLQ16_14520</name>
</gene>
<dbReference type="SUPFAM" id="SSF56925">
    <property type="entry name" value="OMPA-like"/>
    <property type="match status" value="1"/>
</dbReference>
<evidence type="ECO:0000313" key="8">
    <source>
        <dbReference type="Proteomes" id="UP001431902"/>
    </source>
</evidence>
<comment type="subcellular location">
    <subcellularLocation>
        <location evidence="1">Cell outer membrane</location>
    </subcellularLocation>
</comment>
<evidence type="ECO:0000256" key="2">
    <source>
        <dbReference type="ARBA" id="ARBA00005722"/>
    </source>
</evidence>
<keyword evidence="4" id="KW-0472">Membrane</keyword>
<dbReference type="Proteomes" id="UP001431902">
    <property type="component" value="Unassembled WGS sequence"/>
</dbReference>
<comment type="similarity">
    <text evidence="2">Belongs to the MipA/OmpV family.</text>
</comment>
<evidence type="ECO:0000256" key="4">
    <source>
        <dbReference type="ARBA" id="ARBA00023136"/>
    </source>
</evidence>
<evidence type="ECO:0000256" key="1">
    <source>
        <dbReference type="ARBA" id="ARBA00004442"/>
    </source>
</evidence>
<protein>
    <submittedName>
        <fullName evidence="7">MipA/OmpV family protein</fullName>
    </submittedName>
</protein>
<proteinExistence type="inferred from homology"/>
<dbReference type="PANTHER" id="PTHR38776:SF1">
    <property type="entry name" value="MLTA-INTERACTING PROTEIN-RELATED"/>
    <property type="match status" value="1"/>
</dbReference>
<evidence type="ECO:0000256" key="3">
    <source>
        <dbReference type="ARBA" id="ARBA00022729"/>
    </source>
</evidence>
<keyword evidence="3 6" id="KW-0732">Signal</keyword>
<dbReference type="InterPro" id="IPR010583">
    <property type="entry name" value="MipA"/>
</dbReference>
<evidence type="ECO:0000256" key="5">
    <source>
        <dbReference type="ARBA" id="ARBA00023237"/>
    </source>
</evidence>
<reference evidence="7" key="1">
    <citation type="submission" date="2023-05" db="EMBL/GenBank/DDBJ databases">
        <title>Limnohabitans sp. strain HM2-2 Genome sequencing and assembly.</title>
        <authorList>
            <person name="Jung Y."/>
        </authorList>
    </citation>
    <scope>NUCLEOTIDE SEQUENCE</scope>
    <source>
        <strain evidence="7">HM2-2</strain>
    </source>
</reference>
<comment type="caution">
    <text evidence="7">The sequence shown here is derived from an EMBL/GenBank/DDBJ whole genome shotgun (WGS) entry which is preliminary data.</text>
</comment>